<name>A0ABV1M310_9NEIS</name>
<comment type="caution">
    <text evidence="4">The sequence shown here is derived from an EMBL/GenBank/DDBJ whole genome shotgun (WGS) entry which is preliminary data.</text>
</comment>
<evidence type="ECO:0000256" key="3">
    <source>
        <dbReference type="PROSITE-ProRule" id="PRU00023"/>
    </source>
</evidence>
<dbReference type="PANTHER" id="PTHR24171">
    <property type="entry name" value="ANKYRIN REPEAT DOMAIN-CONTAINING PROTEIN 39-RELATED"/>
    <property type="match status" value="1"/>
</dbReference>
<dbReference type="PANTHER" id="PTHR24171:SF8">
    <property type="entry name" value="BRCA1-ASSOCIATED RING DOMAIN PROTEIN 1"/>
    <property type="match status" value="1"/>
</dbReference>
<dbReference type="SMART" id="SM00248">
    <property type="entry name" value="ANK"/>
    <property type="match status" value="2"/>
</dbReference>
<evidence type="ECO:0000256" key="2">
    <source>
        <dbReference type="ARBA" id="ARBA00023043"/>
    </source>
</evidence>
<organism evidence="4 5">
    <name type="scientific">Vogesella oryzagri</name>
    <dbReference type="NCBI Taxonomy" id="3160864"/>
    <lineage>
        <taxon>Bacteria</taxon>
        <taxon>Pseudomonadati</taxon>
        <taxon>Pseudomonadota</taxon>
        <taxon>Betaproteobacteria</taxon>
        <taxon>Neisseriales</taxon>
        <taxon>Chromobacteriaceae</taxon>
        <taxon>Vogesella</taxon>
    </lineage>
</organism>
<accession>A0ABV1M310</accession>
<dbReference type="EMBL" id="JBEFLD010000004">
    <property type="protein sequence ID" value="MEQ6290611.1"/>
    <property type="molecule type" value="Genomic_DNA"/>
</dbReference>
<keyword evidence="1" id="KW-0677">Repeat</keyword>
<dbReference type="InterPro" id="IPR036770">
    <property type="entry name" value="Ankyrin_rpt-contain_sf"/>
</dbReference>
<keyword evidence="2 3" id="KW-0040">ANK repeat</keyword>
<keyword evidence="5" id="KW-1185">Reference proteome</keyword>
<dbReference type="RefSeq" id="WP_349586259.1">
    <property type="nucleotide sequence ID" value="NZ_JBEFLD010000004.1"/>
</dbReference>
<reference evidence="4" key="1">
    <citation type="submission" date="2024-06" db="EMBL/GenBank/DDBJ databases">
        <title>Genome sequence of Vogesella sp. MAHUQ-64.</title>
        <authorList>
            <person name="Huq M.A."/>
        </authorList>
    </citation>
    <scope>NUCLEOTIDE SEQUENCE</scope>
    <source>
        <strain evidence="4">MAHUQ-64</strain>
    </source>
</reference>
<dbReference type="PROSITE" id="PS50088">
    <property type="entry name" value="ANK_REPEAT"/>
    <property type="match status" value="2"/>
</dbReference>
<dbReference type="Gene3D" id="1.25.40.20">
    <property type="entry name" value="Ankyrin repeat-containing domain"/>
    <property type="match status" value="1"/>
</dbReference>
<feature type="repeat" description="ANK" evidence="3">
    <location>
        <begin position="41"/>
        <end position="73"/>
    </location>
</feature>
<evidence type="ECO:0000256" key="1">
    <source>
        <dbReference type="ARBA" id="ARBA00022737"/>
    </source>
</evidence>
<evidence type="ECO:0000313" key="4">
    <source>
        <dbReference type="EMBL" id="MEQ6290611.1"/>
    </source>
</evidence>
<dbReference type="SUPFAM" id="SSF48403">
    <property type="entry name" value="Ankyrin repeat"/>
    <property type="match status" value="1"/>
</dbReference>
<proteinExistence type="predicted"/>
<feature type="repeat" description="ANK" evidence="3">
    <location>
        <begin position="8"/>
        <end position="40"/>
    </location>
</feature>
<protein>
    <submittedName>
        <fullName evidence="4">Ankyrin repeat domain-containing protein</fullName>
    </submittedName>
</protein>
<dbReference type="InterPro" id="IPR002110">
    <property type="entry name" value="Ankyrin_rpt"/>
</dbReference>
<evidence type="ECO:0000313" key="5">
    <source>
        <dbReference type="Proteomes" id="UP001433638"/>
    </source>
</evidence>
<dbReference type="Proteomes" id="UP001433638">
    <property type="component" value="Unassembled WGS sequence"/>
</dbReference>
<sequence length="99" mass="10553">MLDSAGCDGDTPLHVVVRRNDLYAVQTLLQAGAKVNAIGDMSETPLHVAVGQENTAIIEALLRAGARSDVRSEFGETATERAARMGGEVAKIFARKRDT</sequence>
<dbReference type="Pfam" id="PF13637">
    <property type="entry name" value="Ank_4"/>
    <property type="match status" value="1"/>
</dbReference>
<gene>
    <name evidence="4" type="ORF">ABNW52_08285</name>
</gene>
<dbReference type="PROSITE" id="PS50297">
    <property type="entry name" value="ANK_REP_REGION"/>
    <property type="match status" value="2"/>
</dbReference>